<gene>
    <name evidence="1" type="ORF">TGEB3V08_LOCUS7052</name>
</gene>
<protein>
    <submittedName>
        <fullName evidence="1">Uncharacterized protein</fullName>
    </submittedName>
</protein>
<sequence length="214" mass="24840">MDTLDNSELCNRTLIWQHWTVTHNISYSSRAVMITSMMSDNTMNDVFVVQMMHSIFEYLSVEDQFKYLLEASFFKCRIGQFQIVSEKTHFQNIAARRPLHIAYISDQRMNNHRFDTNHKDPDKPVPIHAGTHNQDFQTCYTTKILRAFPKQCNSSQLKTAGTGPPMDYQIKITTRPQQKKVKSDDKNTDKSLYKPGSGCSCYLYNSSLYVMDPK</sequence>
<reference evidence="1" key="1">
    <citation type="submission" date="2020-11" db="EMBL/GenBank/DDBJ databases">
        <authorList>
            <person name="Tran Van P."/>
        </authorList>
    </citation>
    <scope>NUCLEOTIDE SEQUENCE</scope>
</reference>
<accession>A0A7R9K0Y5</accession>
<dbReference type="EMBL" id="OE842044">
    <property type="protein sequence ID" value="CAD7598380.1"/>
    <property type="molecule type" value="Genomic_DNA"/>
</dbReference>
<dbReference type="AlphaFoldDB" id="A0A7R9K0Y5"/>
<organism evidence="1">
    <name type="scientific">Timema genevievae</name>
    <name type="common">Walking stick</name>
    <dbReference type="NCBI Taxonomy" id="629358"/>
    <lineage>
        <taxon>Eukaryota</taxon>
        <taxon>Metazoa</taxon>
        <taxon>Ecdysozoa</taxon>
        <taxon>Arthropoda</taxon>
        <taxon>Hexapoda</taxon>
        <taxon>Insecta</taxon>
        <taxon>Pterygota</taxon>
        <taxon>Neoptera</taxon>
        <taxon>Polyneoptera</taxon>
        <taxon>Phasmatodea</taxon>
        <taxon>Timematodea</taxon>
        <taxon>Timematoidea</taxon>
        <taxon>Timematidae</taxon>
        <taxon>Timema</taxon>
    </lineage>
</organism>
<evidence type="ECO:0000313" key="1">
    <source>
        <dbReference type="EMBL" id="CAD7598380.1"/>
    </source>
</evidence>
<proteinExistence type="predicted"/>
<name>A0A7R9K0Y5_TIMGE</name>